<dbReference type="InterPro" id="IPR043502">
    <property type="entry name" value="DNA/RNA_pol_sf"/>
</dbReference>
<feature type="region of interest" description="Disordered" evidence="2">
    <location>
        <begin position="838"/>
        <end position="923"/>
    </location>
</feature>
<keyword evidence="1" id="KW-0645">Protease</keyword>
<dbReference type="PANTHER" id="PTHR11439">
    <property type="entry name" value="GAG-POL-RELATED RETROTRANSPOSON"/>
    <property type="match status" value="1"/>
</dbReference>
<evidence type="ECO:0000256" key="2">
    <source>
        <dbReference type="SAM" id="MobiDB-lite"/>
    </source>
</evidence>
<name>A0AAV2FJ73_9ROSI</name>
<organism evidence="4 5">
    <name type="scientific">Linum trigynum</name>
    <dbReference type="NCBI Taxonomy" id="586398"/>
    <lineage>
        <taxon>Eukaryota</taxon>
        <taxon>Viridiplantae</taxon>
        <taxon>Streptophyta</taxon>
        <taxon>Embryophyta</taxon>
        <taxon>Tracheophyta</taxon>
        <taxon>Spermatophyta</taxon>
        <taxon>Magnoliopsida</taxon>
        <taxon>eudicotyledons</taxon>
        <taxon>Gunneridae</taxon>
        <taxon>Pentapetalae</taxon>
        <taxon>rosids</taxon>
        <taxon>fabids</taxon>
        <taxon>Malpighiales</taxon>
        <taxon>Linaceae</taxon>
        <taxon>Linum</taxon>
    </lineage>
</organism>
<dbReference type="InterPro" id="IPR001584">
    <property type="entry name" value="Integrase_cat-core"/>
</dbReference>
<dbReference type="Pfam" id="PF07727">
    <property type="entry name" value="RVT_2"/>
    <property type="match status" value="1"/>
</dbReference>
<feature type="compositionally biased region" description="Low complexity" evidence="2">
    <location>
        <begin position="881"/>
        <end position="891"/>
    </location>
</feature>
<dbReference type="InterPro" id="IPR029472">
    <property type="entry name" value="Copia-like_N"/>
</dbReference>
<dbReference type="GO" id="GO:0003676">
    <property type="term" value="F:nucleic acid binding"/>
    <property type="evidence" value="ECO:0007669"/>
    <property type="project" value="InterPro"/>
</dbReference>
<evidence type="ECO:0000313" key="4">
    <source>
        <dbReference type="EMBL" id="CAL1397690.1"/>
    </source>
</evidence>
<dbReference type="CDD" id="cd09272">
    <property type="entry name" value="RNase_HI_RT_Ty1"/>
    <property type="match status" value="1"/>
</dbReference>
<proteinExistence type="predicted"/>
<dbReference type="SUPFAM" id="SSF56672">
    <property type="entry name" value="DNA/RNA polymerases"/>
    <property type="match status" value="1"/>
</dbReference>
<dbReference type="InterPro" id="IPR012337">
    <property type="entry name" value="RNaseH-like_sf"/>
</dbReference>
<keyword evidence="1" id="KW-0064">Aspartyl protease</keyword>
<dbReference type="GO" id="GO:0004190">
    <property type="term" value="F:aspartic-type endopeptidase activity"/>
    <property type="evidence" value="ECO:0007669"/>
    <property type="project" value="UniProtKB-KW"/>
</dbReference>
<dbReference type="EMBL" id="OZ034819">
    <property type="protein sequence ID" value="CAL1397690.1"/>
    <property type="molecule type" value="Genomic_DNA"/>
</dbReference>
<feature type="compositionally biased region" description="Polar residues" evidence="2">
    <location>
        <begin position="854"/>
        <end position="870"/>
    </location>
</feature>
<dbReference type="SUPFAM" id="SSF53098">
    <property type="entry name" value="Ribonuclease H-like"/>
    <property type="match status" value="1"/>
</dbReference>
<dbReference type="Pfam" id="PF00665">
    <property type="entry name" value="rve"/>
    <property type="match status" value="1"/>
</dbReference>
<dbReference type="InterPro" id="IPR025724">
    <property type="entry name" value="GAG-pre-integrase_dom"/>
</dbReference>
<dbReference type="Proteomes" id="UP001497516">
    <property type="component" value="Chromosome 6"/>
</dbReference>
<protein>
    <recommendedName>
        <fullName evidence="3">Integrase catalytic domain-containing protein</fullName>
    </recommendedName>
</protein>
<feature type="compositionally biased region" description="Polar residues" evidence="2">
    <location>
        <begin position="1496"/>
        <end position="1505"/>
    </location>
</feature>
<reference evidence="4 5" key="1">
    <citation type="submission" date="2024-04" db="EMBL/GenBank/DDBJ databases">
        <authorList>
            <person name="Fracassetti M."/>
        </authorList>
    </citation>
    <scope>NUCLEOTIDE SEQUENCE [LARGE SCALE GENOMIC DNA]</scope>
</reference>
<dbReference type="PANTHER" id="PTHR11439:SF498">
    <property type="entry name" value="DNAK FAMILY PROTEIN"/>
    <property type="match status" value="1"/>
</dbReference>
<dbReference type="PROSITE" id="PS50994">
    <property type="entry name" value="INTEGRASE"/>
    <property type="match status" value="1"/>
</dbReference>
<feature type="domain" description="Integrase catalytic" evidence="3">
    <location>
        <begin position="595"/>
        <end position="758"/>
    </location>
</feature>
<dbReference type="Pfam" id="PF25597">
    <property type="entry name" value="SH3_retrovirus"/>
    <property type="match status" value="1"/>
</dbReference>
<gene>
    <name evidence="4" type="ORF">LTRI10_LOCUS37967</name>
</gene>
<dbReference type="InterPro" id="IPR036397">
    <property type="entry name" value="RNaseH_sf"/>
</dbReference>
<sequence>MADANVSNEGANAAANTNAALQDPMADPYYLHGSEQPGQLLVAEKLTTTNYNDWNKAMYNALGAKNKTGFINGTLVEPAPDSPQAWSWNRNNIMVLSWIQQAVEPGIRKTIMSFKSAAEAWRSLRARYGQGDMVRIAELIEALATMKQGNQTLTEYYGEMIVVRDELDNYQPLDPCDCTPTSHSTCRAMKQVLGYRDTGYVIQFLRGLNENYSTVRSQVLFQDTLPSIDRVFQRMLQHERQQYGSHQAKALVAESTAFASHSNIPANKRTKPYCTYCKALGHTEDVCFHKHGWPPGMTPRGVTAAGKPVECNYCKKLGHTEDKCYQKNGYPPGTGRGRGRPQVNAATTVIGDKGQQEVKLTKAEYEKFIQMMSQSTQASPGPSFSAAVFTTSKAETSGKYVFNAQNKDPYNQLWILDTGASDHIVCSLSLLQNHKQISGVFITLPTGQRVEASHSGTVRCLPDLVLEEALYVPQFNFNLVSVSKLSKNKSLCLTFFSDVCLIQDMQLRRMTGSAKLSHGLYLLDNIDNSIIPKHTTATSSAPFDLWHHRLGHVSHSKIPLLRNLCTSIETYSSIPCDVCHFARQKRLPFPSSSSVTENPFQLIHTDIWGPHPVPSYDGHRYFLTIVDDFSRMTWIILLQTKAEARPKLKEFCNYIERQFDTSVKKIRSDQGKEFRMSDFFQNTGIFHEQSCVETPEQNSKVERKHQHILAVARALKFQANLPSGFWADCVKHAVHLINRVPTPVLNNLTPFEKLHKKPPDLSYLRVFGCLCFASTLHNHRTKFDSRARKGIFIGFTSGIKGYKIYDLTSHEVFTSRDVQFHENHFPFHHEVTSNLPSDLYNSSLTPAPFDDPSPSYQPTTNPSHTLNDLNTLHFDSDSDTDNYTTSPTPTQHSPPTPSPPPPPPPPPPVPTRKSTRTPKPPSHLQLYHCNLLQQFSSTSHPTQQHNPGITHSLNKVIHYDNLSPTDRHFALSISSYKEPESYKEAILSPFWDAAMQDEFQALDRNQTWDIVEAPPNVKLIGNKWIYKFKFLSDGSLERRKARLVAKGYTQQEGIDYQDTFAPVVKMTTIRLFLALASIHNWHIHQLDINNAFLHGDLEECVYMKLPDGYKQPAGIKNPVCKLKKSLYGLKQASRQWFSKLAEKLQSQGFTSSKVDHSMFYKATSTSYTCILVYVDDLVIGGNDLSDIINIKAYLHQEFSIKDLGDLKFFLGIEVSRSPSGIHISQRKYTLEILDDAAMINTKPVTTPIDYKTHLSAQHDDPYPDPEQYRRLVGKLIYLTTTRPDISFATQQVSHFMSNPSHTHFKAVNRILRYLKSAPSNGLFFPSSSTLHLKAFSDSDWAACVDTRRSVTGYCVYLGDSLVSWKCKKQTTISRSSCEAEYRALAYTTCEVQWLLYLLHDFKISHPQPASIYCDNQSAIYIAENPTFHERTKHIELDCHFVREKLHDGTIKVLHVSTVHQLADIFTKALSPAIFHNLLSKLGVHELCPPACGGLSEKNSNSSQTRLPDDGVPLCHHNDAASTTDRTHHHNDDVPLTQAKPSRTWSDIVSGRNKGG</sequence>
<accession>A0AAV2FJ73</accession>
<feature type="region of interest" description="Disordered" evidence="2">
    <location>
        <begin position="1496"/>
        <end position="1537"/>
    </location>
</feature>
<evidence type="ECO:0000256" key="1">
    <source>
        <dbReference type="ARBA" id="ARBA00022750"/>
    </source>
</evidence>
<evidence type="ECO:0000259" key="3">
    <source>
        <dbReference type="PROSITE" id="PS50994"/>
    </source>
</evidence>
<dbReference type="InterPro" id="IPR054722">
    <property type="entry name" value="PolX-like_BBD"/>
</dbReference>
<keyword evidence="1" id="KW-0378">Hydrolase</keyword>
<keyword evidence="5" id="KW-1185">Reference proteome</keyword>
<dbReference type="InterPro" id="IPR057670">
    <property type="entry name" value="SH3_retrovirus"/>
</dbReference>
<evidence type="ECO:0000313" key="5">
    <source>
        <dbReference type="Proteomes" id="UP001497516"/>
    </source>
</evidence>
<dbReference type="InterPro" id="IPR013103">
    <property type="entry name" value="RVT_2"/>
</dbReference>
<feature type="compositionally biased region" description="Pro residues" evidence="2">
    <location>
        <begin position="892"/>
        <end position="910"/>
    </location>
</feature>
<dbReference type="GO" id="GO:0015074">
    <property type="term" value="P:DNA integration"/>
    <property type="evidence" value="ECO:0007669"/>
    <property type="project" value="InterPro"/>
</dbReference>
<dbReference type="Pfam" id="PF14244">
    <property type="entry name" value="Retrotran_gag_3"/>
    <property type="match status" value="1"/>
</dbReference>
<dbReference type="Pfam" id="PF22936">
    <property type="entry name" value="Pol_BBD"/>
    <property type="match status" value="1"/>
</dbReference>
<dbReference type="Pfam" id="PF13976">
    <property type="entry name" value="gag_pre-integrs"/>
    <property type="match status" value="1"/>
</dbReference>
<dbReference type="Gene3D" id="3.30.420.10">
    <property type="entry name" value="Ribonuclease H-like superfamily/Ribonuclease H"/>
    <property type="match status" value="1"/>
</dbReference>